<dbReference type="InterPro" id="IPR034505">
    <property type="entry name" value="Coproporphyrinogen-III_oxidase"/>
</dbReference>
<dbReference type="Pfam" id="PF04055">
    <property type="entry name" value="Radical_SAM"/>
    <property type="match status" value="1"/>
</dbReference>
<name>A0A5B8R8K2_9ZZZZ</name>
<dbReference type="SFLD" id="SFLDG01065">
    <property type="entry name" value="anaerobic_coproporphyrinogen-I"/>
    <property type="match status" value="1"/>
</dbReference>
<dbReference type="SFLD" id="SFLDF00562">
    <property type="entry name" value="HemN-like__clustered_with_heat"/>
    <property type="match status" value="1"/>
</dbReference>
<dbReference type="InterPro" id="IPR004559">
    <property type="entry name" value="HemW-like"/>
</dbReference>
<gene>
    <name evidence="9" type="primary">hemN_1</name>
    <name evidence="9" type="ORF">KBTEX_01359</name>
</gene>
<dbReference type="SFLD" id="SFLDS00029">
    <property type="entry name" value="Radical_SAM"/>
    <property type="match status" value="1"/>
</dbReference>
<dbReference type="PANTHER" id="PTHR13932">
    <property type="entry name" value="COPROPORPHYRINIGEN III OXIDASE"/>
    <property type="match status" value="1"/>
</dbReference>
<sequence length="381" mass="41299">MTPPPLGLYVHLPWCVRKCPYCDFNSHPLHGTLPVDDYLAALLRDADEEAVAAGGRRVETVFIGGGTPSLFPPEAIGRLLAGLGERLALSPTAEITLEANPGTAETGRFAAYREAGVTRVSLGVQSLDAAQLHTLGRIHGPDEARAAARELAAAGLASHNLDLMYALPGQTPETAEADARALIALDAPHLSCYQLTLEPGTAFAARPPALPDEDAAFDIQERVHARLREAGYRRYEVSAWSRPGHECRHNLNYWRFGDYLAIGAGAHGKLTLADGTIRRYQRHHMPRQYMSAPTRGPATWRDLNDDERVLELMMNAMRLPDGIAAGSACERAGMPLSAFESGRGRAVALGLMADDPDTLRPTERGQLFLNDLLACFLPEPS</sequence>
<dbReference type="EC" id="1.3.99.-" evidence="9"/>
<evidence type="ECO:0000256" key="7">
    <source>
        <dbReference type="ARBA" id="ARBA00023186"/>
    </source>
</evidence>
<dbReference type="PANTHER" id="PTHR13932:SF5">
    <property type="entry name" value="RADICAL S-ADENOSYL METHIONINE DOMAIN-CONTAINING PROTEIN 1, MITOCHONDRIAL"/>
    <property type="match status" value="1"/>
</dbReference>
<evidence type="ECO:0000313" key="9">
    <source>
        <dbReference type="EMBL" id="QEA05040.1"/>
    </source>
</evidence>
<evidence type="ECO:0000259" key="8">
    <source>
        <dbReference type="PROSITE" id="PS51918"/>
    </source>
</evidence>
<keyword evidence="9" id="KW-0560">Oxidoreductase</keyword>
<proteinExistence type="inferred from homology"/>
<dbReference type="NCBIfam" id="TIGR00539">
    <property type="entry name" value="hemN_rel"/>
    <property type="match status" value="1"/>
</dbReference>
<dbReference type="CDD" id="cd01335">
    <property type="entry name" value="Radical_SAM"/>
    <property type="match status" value="1"/>
</dbReference>
<organism evidence="9">
    <name type="scientific">uncultured organism</name>
    <dbReference type="NCBI Taxonomy" id="155900"/>
    <lineage>
        <taxon>unclassified sequences</taxon>
        <taxon>environmental samples</taxon>
    </lineage>
</organism>
<dbReference type="SFLD" id="SFLDG01082">
    <property type="entry name" value="B12-binding_domain_containing"/>
    <property type="match status" value="1"/>
</dbReference>
<keyword evidence="7" id="KW-0143">Chaperone</keyword>
<dbReference type="InterPro" id="IPR006638">
    <property type="entry name" value="Elp3/MiaA/NifB-like_rSAM"/>
</dbReference>
<keyword evidence="4" id="KW-0479">Metal-binding</keyword>
<dbReference type="SUPFAM" id="SSF102114">
    <property type="entry name" value="Radical SAM enzymes"/>
    <property type="match status" value="1"/>
</dbReference>
<dbReference type="SFLD" id="SFLDF00288">
    <property type="entry name" value="HemN-like__clustered_with_nucl"/>
    <property type="match status" value="1"/>
</dbReference>
<dbReference type="GO" id="GO:0006779">
    <property type="term" value="P:porphyrin-containing compound biosynthetic process"/>
    <property type="evidence" value="ECO:0007669"/>
    <property type="project" value="InterPro"/>
</dbReference>
<evidence type="ECO:0000256" key="1">
    <source>
        <dbReference type="ARBA" id="ARBA00006100"/>
    </source>
</evidence>
<evidence type="ECO:0000256" key="3">
    <source>
        <dbReference type="ARBA" id="ARBA00022691"/>
    </source>
</evidence>
<feature type="domain" description="Radical SAM core" evidence="8">
    <location>
        <begin position="1"/>
        <end position="233"/>
    </location>
</feature>
<reference evidence="9" key="1">
    <citation type="submission" date="2019-06" db="EMBL/GenBank/DDBJ databases">
        <authorList>
            <person name="Murdoch R.W."/>
            <person name="Fathepure B."/>
        </authorList>
    </citation>
    <scope>NUCLEOTIDE SEQUENCE</scope>
</reference>
<comment type="similarity">
    <text evidence="1">Belongs to the anaerobic coproporphyrinogen-III oxidase family. HemW subfamily.</text>
</comment>
<dbReference type="InterPro" id="IPR013785">
    <property type="entry name" value="Aldolase_TIM"/>
</dbReference>
<dbReference type="Gene3D" id="3.20.20.70">
    <property type="entry name" value="Aldolase class I"/>
    <property type="match status" value="1"/>
</dbReference>
<evidence type="ECO:0000256" key="5">
    <source>
        <dbReference type="ARBA" id="ARBA00023004"/>
    </source>
</evidence>
<keyword evidence="6" id="KW-0411">Iron-sulfur</keyword>
<dbReference type="GO" id="GO:0046872">
    <property type="term" value="F:metal ion binding"/>
    <property type="evidence" value="ECO:0007669"/>
    <property type="project" value="UniProtKB-KW"/>
</dbReference>
<keyword evidence="2" id="KW-0349">Heme</keyword>
<evidence type="ECO:0000256" key="4">
    <source>
        <dbReference type="ARBA" id="ARBA00022723"/>
    </source>
</evidence>
<keyword evidence="5" id="KW-0408">Iron</keyword>
<dbReference type="PROSITE" id="PS51918">
    <property type="entry name" value="RADICAL_SAM"/>
    <property type="match status" value="1"/>
</dbReference>
<evidence type="ECO:0000256" key="2">
    <source>
        <dbReference type="ARBA" id="ARBA00022617"/>
    </source>
</evidence>
<dbReference type="SMART" id="SM00729">
    <property type="entry name" value="Elp3"/>
    <property type="match status" value="1"/>
</dbReference>
<dbReference type="AlphaFoldDB" id="A0A5B8R8K2"/>
<dbReference type="InterPro" id="IPR007197">
    <property type="entry name" value="rSAM"/>
</dbReference>
<protein>
    <submittedName>
        <fullName evidence="9">Oxygen-independent coproporphyrinogen-III oxidase-like protein</fullName>
        <ecNumber evidence="9">1.3.99.-</ecNumber>
    </submittedName>
</protein>
<accession>A0A5B8R8K2</accession>
<keyword evidence="3" id="KW-0949">S-adenosyl-L-methionine</keyword>
<dbReference type="EMBL" id="MN079093">
    <property type="protein sequence ID" value="QEA05040.1"/>
    <property type="molecule type" value="Genomic_DNA"/>
</dbReference>
<dbReference type="GO" id="GO:0004109">
    <property type="term" value="F:coproporphyrinogen oxidase activity"/>
    <property type="evidence" value="ECO:0007669"/>
    <property type="project" value="InterPro"/>
</dbReference>
<dbReference type="InterPro" id="IPR058240">
    <property type="entry name" value="rSAM_sf"/>
</dbReference>
<dbReference type="GO" id="GO:0051539">
    <property type="term" value="F:4 iron, 4 sulfur cluster binding"/>
    <property type="evidence" value="ECO:0007669"/>
    <property type="project" value="InterPro"/>
</dbReference>
<evidence type="ECO:0000256" key="6">
    <source>
        <dbReference type="ARBA" id="ARBA00023014"/>
    </source>
</evidence>